<feature type="signal peptide" evidence="1">
    <location>
        <begin position="1"/>
        <end position="17"/>
    </location>
</feature>
<accession>A0A9W9JV93</accession>
<keyword evidence="1" id="KW-0732">Signal</keyword>
<protein>
    <recommendedName>
        <fullName evidence="4">Secretory lipase</fullName>
    </recommendedName>
</protein>
<dbReference type="GO" id="GO:0017000">
    <property type="term" value="P:antibiotic biosynthetic process"/>
    <property type="evidence" value="ECO:0007669"/>
    <property type="project" value="UniProtKB-ARBA"/>
</dbReference>
<dbReference type="Pfam" id="PF03583">
    <property type="entry name" value="LIP"/>
    <property type="match status" value="1"/>
</dbReference>
<keyword evidence="3" id="KW-1185">Reference proteome</keyword>
<reference evidence="2" key="2">
    <citation type="journal article" date="2023" name="IMA Fungus">
        <title>Comparative genomic study of the Penicillium genus elucidates a diverse pangenome and 15 lateral gene transfer events.</title>
        <authorList>
            <person name="Petersen C."/>
            <person name="Sorensen T."/>
            <person name="Nielsen M.R."/>
            <person name="Sondergaard T.E."/>
            <person name="Sorensen J.L."/>
            <person name="Fitzpatrick D.A."/>
            <person name="Frisvad J.C."/>
            <person name="Nielsen K.L."/>
        </authorList>
    </citation>
    <scope>NUCLEOTIDE SEQUENCE</scope>
    <source>
        <strain evidence="2">IBT 30761</strain>
    </source>
</reference>
<dbReference type="Gene3D" id="3.40.50.1820">
    <property type="entry name" value="alpha/beta hydrolase"/>
    <property type="match status" value="2"/>
</dbReference>
<name>A0A9W9JV93_9EURO</name>
<gene>
    <name evidence="2" type="ORF">N7532_011753</name>
</gene>
<feature type="chain" id="PRO_5040832893" description="Secretory lipase" evidence="1">
    <location>
        <begin position="18"/>
        <end position="455"/>
    </location>
</feature>
<evidence type="ECO:0008006" key="4">
    <source>
        <dbReference type="Google" id="ProtNLM"/>
    </source>
</evidence>
<dbReference type="OrthoDB" id="5382058at2759"/>
<dbReference type="RefSeq" id="XP_056469232.1">
    <property type="nucleotide sequence ID" value="XM_056624244.1"/>
</dbReference>
<dbReference type="PANTHER" id="PTHR34853:SF1">
    <property type="entry name" value="LIPASE 5"/>
    <property type="match status" value="1"/>
</dbReference>
<dbReference type="SUPFAM" id="SSF53474">
    <property type="entry name" value="alpha/beta-Hydrolases"/>
    <property type="match status" value="1"/>
</dbReference>
<proteinExistence type="predicted"/>
<dbReference type="InterPro" id="IPR029058">
    <property type="entry name" value="AB_hydrolase_fold"/>
</dbReference>
<dbReference type="AlphaFoldDB" id="A0A9W9JV93"/>
<dbReference type="GO" id="GO:0004806">
    <property type="term" value="F:triacylglycerol lipase activity"/>
    <property type="evidence" value="ECO:0007669"/>
    <property type="project" value="InterPro"/>
</dbReference>
<dbReference type="Proteomes" id="UP001149074">
    <property type="component" value="Unassembled WGS sequence"/>
</dbReference>
<dbReference type="PANTHER" id="PTHR34853">
    <property type="match status" value="1"/>
</dbReference>
<comment type="caution">
    <text evidence="2">The sequence shown here is derived from an EMBL/GenBank/DDBJ whole genome shotgun (WGS) entry which is preliminary data.</text>
</comment>
<dbReference type="InterPro" id="IPR005152">
    <property type="entry name" value="Lipase_secreted"/>
</dbReference>
<dbReference type="EMBL" id="JAPQKI010000011">
    <property type="protein sequence ID" value="KAJ5082710.1"/>
    <property type="molecule type" value="Genomic_DNA"/>
</dbReference>
<dbReference type="GeneID" id="81363223"/>
<evidence type="ECO:0000256" key="1">
    <source>
        <dbReference type="SAM" id="SignalP"/>
    </source>
</evidence>
<evidence type="ECO:0000313" key="3">
    <source>
        <dbReference type="Proteomes" id="UP001149074"/>
    </source>
</evidence>
<dbReference type="GO" id="GO:0072330">
    <property type="term" value="P:monocarboxylic acid biosynthetic process"/>
    <property type="evidence" value="ECO:0007669"/>
    <property type="project" value="UniProtKB-ARBA"/>
</dbReference>
<reference evidence="2" key="1">
    <citation type="submission" date="2022-11" db="EMBL/GenBank/DDBJ databases">
        <authorList>
            <person name="Petersen C."/>
        </authorList>
    </citation>
    <scope>NUCLEOTIDE SEQUENCE</scope>
    <source>
        <strain evidence="2">IBT 30761</strain>
    </source>
</reference>
<dbReference type="GO" id="GO:0016042">
    <property type="term" value="P:lipid catabolic process"/>
    <property type="evidence" value="ECO:0007669"/>
    <property type="project" value="InterPro"/>
</dbReference>
<organism evidence="2 3">
    <name type="scientific">Penicillium argentinense</name>
    <dbReference type="NCBI Taxonomy" id="1131581"/>
    <lineage>
        <taxon>Eukaryota</taxon>
        <taxon>Fungi</taxon>
        <taxon>Dikarya</taxon>
        <taxon>Ascomycota</taxon>
        <taxon>Pezizomycotina</taxon>
        <taxon>Eurotiomycetes</taxon>
        <taxon>Eurotiomycetidae</taxon>
        <taxon>Eurotiales</taxon>
        <taxon>Aspergillaceae</taxon>
        <taxon>Penicillium</taxon>
    </lineage>
</organism>
<sequence length="455" mass="50359">MASLLILLILGAEFATSQVRIAAPVIHSTGWNSSFELSPAQLELGNLTAKDGKALNTIINFDRSLLANGGAHEDDFYNVRDVPKDQWPTKPGKTIKLQNFTDLTPFALPPKTAMSRFVYSTTNANGTMIPASAYILWPYQAKKLKNGENASASTVPVVLWTHGTSGFYANGAPSTHRSLFYENFVPFALAEAGYAVVAPDYAGLGVDTSWDGTHIPHQYFPGGAVGWRLSEILAKEKSEFDDVAKNYLGAILVAPPTNIITQPPGYLLSWIGKDLDNIFPSFRLSEWLTPLGVKRTELLNQLEGSQMVTTYLFAQDEAVKRLDWRENWSVEAFEDLANPGNMTFRGPLLIFHGTADPVVQYNTTDATVKETCKKFPNNLEFVTVPGAGHFSAISAGKQTWLQWIDDRFQGHATKGGCVESTFESFWPEEYYQMDTNSFTLWAGVPQWQYELPTAS</sequence>
<evidence type="ECO:0000313" key="2">
    <source>
        <dbReference type="EMBL" id="KAJ5082710.1"/>
    </source>
</evidence>